<feature type="compositionally biased region" description="Acidic residues" evidence="1">
    <location>
        <begin position="1"/>
        <end position="11"/>
    </location>
</feature>
<dbReference type="Pfam" id="PF04577">
    <property type="entry name" value="Glyco_transf_61"/>
    <property type="match status" value="1"/>
</dbReference>
<dbReference type="AlphaFoldDB" id="A0A1H5SPE4"/>
<evidence type="ECO:0000256" key="1">
    <source>
        <dbReference type="SAM" id="MobiDB-lite"/>
    </source>
</evidence>
<feature type="region of interest" description="Disordered" evidence="1">
    <location>
        <begin position="1"/>
        <end position="27"/>
    </location>
</feature>
<feature type="domain" description="Glycosyltransferase 61 catalytic" evidence="2">
    <location>
        <begin position="101"/>
        <end position="267"/>
    </location>
</feature>
<evidence type="ECO:0000313" key="4">
    <source>
        <dbReference type="Proteomes" id="UP000236752"/>
    </source>
</evidence>
<organism evidence="3 4">
    <name type="scientific">Thalassococcus halodurans</name>
    <dbReference type="NCBI Taxonomy" id="373675"/>
    <lineage>
        <taxon>Bacteria</taxon>
        <taxon>Pseudomonadati</taxon>
        <taxon>Pseudomonadota</taxon>
        <taxon>Alphaproteobacteria</taxon>
        <taxon>Rhodobacterales</taxon>
        <taxon>Roseobacteraceae</taxon>
        <taxon>Thalassococcus</taxon>
    </lineage>
</organism>
<keyword evidence="4" id="KW-1185">Reference proteome</keyword>
<accession>A0A1H5SPE4</accession>
<sequence>MSDDDIDDADTPDAQITQPKPLPDGGWSHEIEHLEKALVVPATESAFQQKAGILRADGSYCDTGAFWRNFRPLTVEPDKPEGDVDKLEGRWLWGGVLWVHFGHFLVESTGRLWGLDAMASAPDGIVFISKRPARGDQTEGFQRAFFELCGIDLPIKVLTAPTEVEELVVPGQGFGLGDIVRGTPQFQTFAQTRIGADVEAEGPEKLYISRSELGLNKGGLIGETQIEEHLAADGYEIFHPQKHDMRTQIARYKAAKHVIAAEGSALHLFGMVGQPHQKVAILVRRQSGATDQIVEHLQSFCGINVVTVEKLQKIYKKKGGAKKRHDLGVLAMPAVQEDLIRLGFVEASDEAWPKVRWRTVKAAIGDKFEARQRRKDD</sequence>
<gene>
    <name evidence="3" type="ORF">SAMN04488045_0290</name>
</gene>
<name>A0A1H5SPE4_9RHOB</name>
<dbReference type="RefSeq" id="WP_160006719.1">
    <property type="nucleotide sequence ID" value="NZ_FNUZ01000001.1"/>
</dbReference>
<protein>
    <recommendedName>
        <fullName evidence="2">Glycosyltransferase 61 catalytic domain-containing protein</fullName>
    </recommendedName>
</protein>
<dbReference type="Proteomes" id="UP000236752">
    <property type="component" value="Unassembled WGS sequence"/>
</dbReference>
<dbReference type="GO" id="GO:0016757">
    <property type="term" value="F:glycosyltransferase activity"/>
    <property type="evidence" value="ECO:0007669"/>
    <property type="project" value="InterPro"/>
</dbReference>
<evidence type="ECO:0000259" key="2">
    <source>
        <dbReference type="Pfam" id="PF04577"/>
    </source>
</evidence>
<reference evidence="3 4" key="1">
    <citation type="submission" date="2016-10" db="EMBL/GenBank/DDBJ databases">
        <authorList>
            <person name="de Groot N.N."/>
        </authorList>
    </citation>
    <scope>NUCLEOTIDE SEQUENCE [LARGE SCALE GENOMIC DNA]</scope>
    <source>
        <strain evidence="3 4">DSM 26915</strain>
    </source>
</reference>
<proteinExistence type="predicted"/>
<dbReference type="InterPro" id="IPR049625">
    <property type="entry name" value="Glyco_transf_61_cat"/>
</dbReference>
<dbReference type="OrthoDB" id="7843421at2"/>
<dbReference type="EMBL" id="FNUZ01000001">
    <property type="protein sequence ID" value="SEF51627.1"/>
    <property type="molecule type" value="Genomic_DNA"/>
</dbReference>
<evidence type="ECO:0000313" key="3">
    <source>
        <dbReference type="EMBL" id="SEF51627.1"/>
    </source>
</evidence>